<proteinExistence type="predicted"/>
<dbReference type="PANTHER" id="PTHR14987:SF3">
    <property type="entry name" value="LBH DOMAIN-CONTAINING PROTEIN 2"/>
    <property type="match status" value="1"/>
</dbReference>
<feature type="domain" description="LBH" evidence="2">
    <location>
        <begin position="37"/>
        <end position="62"/>
    </location>
</feature>
<dbReference type="RefSeq" id="XP_021099599.1">
    <property type="nucleotide sequence ID" value="XM_021243940.1"/>
</dbReference>
<dbReference type="PANTHER" id="PTHR14987">
    <property type="entry name" value="PROTEIN LBH-RELATED"/>
    <property type="match status" value="1"/>
</dbReference>
<protein>
    <submittedName>
        <fullName evidence="4 5">Uncharacterized protein LOC110345669</fullName>
    </submittedName>
</protein>
<gene>
    <name evidence="4 5" type="primary">LOC110345669</name>
</gene>
<accession>A0AAX6RSR7</accession>
<evidence type="ECO:0000259" key="2">
    <source>
        <dbReference type="Pfam" id="PF15317"/>
    </source>
</evidence>
<dbReference type="AlphaFoldDB" id="A0AAX6RSR7"/>
<organism evidence="3 5">
    <name type="scientific">Heterocephalus glaber</name>
    <name type="common">Naked mole rat</name>
    <dbReference type="NCBI Taxonomy" id="10181"/>
    <lineage>
        <taxon>Eukaryota</taxon>
        <taxon>Metazoa</taxon>
        <taxon>Chordata</taxon>
        <taxon>Craniata</taxon>
        <taxon>Vertebrata</taxon>
        <taxon>Euteleostomi</taxon>
        <taxon>Mammalia</taxon>
        <taxon>Eutheria</taxon>
        <taxon>Euarchontoglires</taxon>
        <taxon>Glires</taxon>
        <taxon>Rodentia</taxon>
        <taxon>Hystricomorpha</taxon>
        <taxon>Bathyergidae</taxon>
        <taxon>Heterocephalus</taxon>
    </lineage>
</organism>
<name>A0AAX6RSR7_HETGA</name>
<evidence type="ECO:0000313" key="3">
    <source>
        <dbReference type="Proteomes" id="UP000694906"/>
    </source>
</evidence>
<evidence type="ECO:0000256" key="1">
    <source>
        <dbReference type="SAM" id="MobiDB-lite"/>
    </source>
</evidence>
<feature type="region of interest" description="Disordered" evidence="1">
    <location>
        <begin position="1"/>
        <end position="104"/>
    </location>
</feature>
<dbReference type="Proteomes" id="UP000694906">
    <property type="component" value="Unplaced"/>
</dbReference>
<reference evidence="4 5" key="1">
    <citation type="submission" date="2025-04" db="UniProtKB">
        <authorList>
            <consortium name="RefSeq"/>
        </authorList>
    </citation>
    <scope>IDENTIFICATION</scope>
</reference>
<dbReference type="GeneID" id="110345669"/>
<dbReference type="CTD" id="107984640"/>
<sequence>MSTSQPAVSEGGPAQGMGGPAGKAAAGAWEKGPGLGPRLPSIVVEPSEVGAVESGELCWPPEGTRRGAPQSQPEPAPSTSLPGAPADDTGRECASCGDRAPLAQ</sequence>
<feature type="compositionally biased region" description="Polar residues" evidence="1">
    <location>
        <begin position="69"/>
        <end position="81"/>
    </location>
</feature>
<dbReference type="InterPro" id="IPR038990">
    <property type="entry name" value="LBH_dom"/>
</dbReference>
<evidence type="ECO:0000313" key="5">
    <source>
        <dbReference type="RefSeq" id="XP_021099604.1"/>
    </source>
</evidence>
<feature type="compositionally biased region" description="Low complexity" evidence="1">
    <location>
        <begin position="22"/>
        <end position="32"/>
    </location>
</feature>
<dbReference type="InterPro" id="IPR042945">
    <property type="entry name" value="LBH_dom_prot"/>
</dbReference>
<dbReference type="RefSeq" id="XP_021099604.1">
    <property type="nucleotide sequence ID" value="XM_021243945.1"/>
</dbReference>
<dbReference type="Pfam" id="PF15317">
    <property type="entry name" value="Lbh"/>
    <property type="match status" value="1"/>
</dbReference>
<keyword evidence="3" id="KW-1185">Reference proteome</keyword>
<evidence type="ECO:0000313" key="4">
    <source>
        <dbReference type="RefSeq" id="XP_021099599.1"/>
    </source>
</evidence>